<dbReference type="InterPro" id="IPR000073">
    <property type="entry name" value="AB_hydrolase_1"/>
</dbReference>
<proteinExistence type="predicted"/>
<feature type="domain" description="AB hydrolase-1" evidence="1">
    <location>
        <begin position="165"/>
        <end position="255"/>
    </location>
</feature>
<dbReference type="PANTHER" id="PTHR12277:SF39">
    <property type="entry name" value="SERINE AMINOPEPTIDASE S33 DOMAIN-CONTAINING PROTEIN"/>
    <property type="match status" value="1"/>
</dbReference>
<organism evidence="2 3">
    <name type="scientific">Necator americanus</name>
    <name type="common">Human hookworm</name>
    <dbReference type="NCBI Taxonomy" id="51031"/>
    <lineage>
        <taxon>Eukaryota</taxon>
        <taxon>Metazoa</taxon>
        <taxon>Ecdysozoa</taxon>
        <taxon>Nematoda</taxon>
        <taxon>Chromadorea</taxon>
        <taxon>Rhabditida</taxon>
        <taxon>Rhabditina</taxon>
        <taxon>Rhabditomorpha</taxon>
        <taxon>Strongyloidea</taxon>
        <taxon>Ancylostomatidae</taxon>
        <taxon>Bunostominae</taxon>
        <taxon>Necator</taxon>
    </lineage>
</organism>
<dbReference type="Pfam" id="PF00561">
    <property type="entry name" value="Abhydrolase_1"/>
    <property type="match status" value="1"/>
</dbReference>
<keyword evidence="3" id="KW-1185">Reference proteome</keyword>
<dbReference type="PANTHER" id="PTHR12277">
    <property type="entry name" value="ALPHA/BETA HYDROLASE DOMAIN-CONTAINING PROTEIN"/>
    <property type="match status" value="1"/>
</dbReference>
<comment type="caution">
    <text evidence="2">The sequence shown here is derived from an EMBL/GenBank/DDBJ whole genome shotgun (WGS) entry which is preliminary data.</text>
</comment>
<evidence type="ECO:0000313" key="2">
    <source>
        <dbReference type="EMBL" id="KAK6732768.1"/>
    </source>
</evidence>
<dbReference type="SUPFAM" id="SSF53474">
    <property type="entry name" value="alpha/beta-Hydrolases"/>
    <property type="match status" value="1"/>
</dbReference>
<dbReference type="EMBL" id="JAVFWL010000002">
    <property type="protein sequence ID" value="KAK6732768.1"/>
    <property type="molecule type" value="Genomic_DNA"/>
</dbReference>
<sequence length="362" mass="40704">MSKFAKEEDDETSHHDTQSTIQQPQQNCCSIVGALLQLCGLCCYVGCPPFPESIARKLAFHPPKKGVSYSVRCVEEPEKEICGADQLVDKEFIIEPTRIDLTTVFDYERLLNRVKPFVVHTSSGHHLIAVRCWPSRQSFNACMRKQVIIFTQPNSSDLGSFLQPRYVNLPQLAEIFEMEVYGFDYSGYGYSTGIASEKSIYADIRAIYEYVRRTKPNKKVVLLGYSIGTTAVVDLASTHPDALAGVILVAPFTSGLRLLGNQPKKEKTTFFDKFVSCDKVAEISVPVLICHGARDTVVPSEHGIELHEKLQKPVTPLIVHGADHQSILNGAYPQTFCRIHRFLKTETEVELTPEERRNFVMF</sequence>
<dbReference type="Proteomes" id="UP001303046">
    <property type="component" value="Unassembled WGS sequence"/>
</dbReference>
<dbReference type="InterPro" id="IPR029058">
    <property type="entry name" value="AB_hydrolase_fold"/>
</dbReference>
<dbReference type="Gene3D" id="3.40.50.1820">
    <property type="entry name" value="alpha/beta hydrolase"/>
    <property type="match status" value="1"/>
</dbReference>
<reference evidence="2 3" key="1">
    <citation type="submission" date="2023-08" db="EMBL/GenBank/DDBJ databases">
        <title>A Necator americanus chromosomal reference genome.</title>
        <authorList>
            <person name="Ilik V."/>
            <person name="Petrzelkova K.J."/>
            <person name="Pardy F."/>
            <person name="Fuh T."/>
            <person name="Niatou-Singa F.S."/>
            <person name="Gouil Q."/>
            <person name="Baker L."/>
            <person name="Ritchie M.E."/>
            <person name="Jex A.R."/>
            <person name="Gazzola D."/>
            <person name="Li H."/>
            <person name="Toshio Fujiwara R."/>
            <person name="Zhan B."/>
            <person name="Aroian R.V."/>
            <person name="Pafco B."/>
            <person name="Schwarz E.M."/>
        </authorList>
    </citation>
    <scope>NUCLEOTIDE SEQUENCE [LARGE SCALE GENOMIC DNA]</scope>
    <source>
        <strain evidence="2 3">Aroian</strain>
        <tissue evidence="2">Whole animal</tissue>
    </source>
</reference>
<accession>A0ABR1C5S3</accession>
<evidence type="ECO:0000259" key="1">
    <source>
        <dbReference type="Pfam" id="PF00561"/>
    </source>
</evidence>
<gene>
    <name evidence="2" type="primary">Necator_chrII.g4666</name>
    <name evidence="2" type="ORF">RB195_016874</name>
</gene>
<protein>
    <recommendedName>
        <fullName evidence="1">AB hydrolase-1 domain-containing protein</fullName>
    </recommendedName>
</protein>
<name>A0ABR1C5S3_NECAM</name>
<evidence type="ECO:0000313" key="3">
    <source>
        <dbReference type="Proteomes" id="UP001303046"/>
    </source>
</evidence>